<evidence type="ECO:0000313" key="13">
    <source>
        <dbReference type="Proteomes" id="UP000325780"/>
    </source>
</evidence>
<dbReference type="InterPro" id="IPR001579">
    <property type="entry name" value="Glyco_hydro_18_chit_AS"/>
</dbReference>
<evidence type="ECO:0000313" key="12">
    <source>
        <dbReference type="EMBL" id="KAE8148113.1"/>
    </source>
</evidence>
<dbReference type="GO" id="GO:0000272">
    <property type="term" value="P:polysaccharide catabolic process"/>
    <property type="evidence" value="ECO:0007669"/>
    <property type="project" value="UniProtKB-KW"/>
</dbReference>
<keyword evidence="4" id="KW-0146">Chitin degradation</keyword>
<dbReference type="InterPro" id="IPR017853">
    <property type="entry name" value="GH"/>
</dbReference>
<feature type="chain" id="PRO_5025056234" description="chitinase" evidence="10">
    <location>
        <begin position="16"/>
        <end position="375"/>
    </location>
</feature>
<evidence type="ECO:0000256" key="10">
    <source>
        <dbReference type="SAM" id="SignalP"/>
    </source>
</evidence>
<dbReference type="Proteomes" id="UP000325780">
    <property type="component" value="Unassembled WGS sequence"/>
</dbReference>
<dbReference type="InterPro" id="IPR001223">
    <property type="entry name" value="Glyco_hydro18_cat"/>
</dbReference>
<feature type="domain" description="GH18" evidence="11">
    <location>
        <begin position="16"/>
        <end position="373"/>
    </location>
</feature>
<gene>
    <name evidence="12" type="ORF">BDV25DRAFT_159011</name>
</gene>
<dbReference type="GO" id="GO:0006032">
    <property type="term" value="P:chitin catabolic process"/>
    <property type="evidence" value="ECO:0007669"/>
    <property type="project" value="UniProtKB-KW"/>
</dbReference>
<dbReference type="SUPFAM" id="SSF51445">
    <property type="entry name" value="(Trans)glycosidases"/>
    <property type="match status" value="1"/>
</dbReference>
<keyword evidence="6 8" id="KW-0326">Glycosidase</keyword>
<dbReference type="FunFam" id="3.20.20.80:FF:000159">
    <property type="entry name" value="Class V chitinase, putative"/>
    <property type="match status" value="1"/>
</dbReference>
<reference evidence="12 13" key="1">
    <citation type="submission" date="2019-04" db="EMBL/GenBank/DDBJ databases">
        <title>Friends and foes A comparative genomics study of 23 Aspergillus species from section Flavi.</title>
        <authorList>
            <consortium name="DOE Joint Genome Institute"/>
            <person name="Kjaerbolling I."/>
            <person name="Vesth T."/>
            <person name="Frisvad J.C."/>
            <person name="Nybo J.L."/>
            <person name="Theobald S."/>
            <person name="Kildgaard S."/>
            <person name="Isbrandt T."/>
            <person name="Kuo A."/>
            <person name="Sato A."/>
            <person name="Lyhne E.K."/>
            <person name="Kogle M.E."/>
            <person name="Wiebenga A."/>
            <person name="Kun R.S."/>
            <person name="Lubbers R.J."/>
            <person name="Makela M.R."/>
            <person name="Barry K."/>
            <person name="Chovatia M."/>
            <person name="Clum A."/>
            <person name="Daum C."/>
            <person name="Haridas S."/>
            <person name="He G."/>
            <person name="LaButti K."/>
            <person name="Lipzen A."/>
            <person name="Mondo S."/>
            <person name="Riley R."/>
            <person name="Salamov A."/>
            <person name="Simmons B.A."/>
            <person name="Magnuson J.K."/>
            <person name="Henrissat B."/>
            <person name="Mortensen U.H."/>
            <person name="Larsen T.O."/>
            <person name="Devries R.P."/>
            <person name="Grigoriev I.V."/>
            <person name="Machida M."/>
            <person name="Baker S.E."/>
            <person name="Andersen M.R."/>
        </authorList>
    </citation>
    <scope>NUCLEOTIDE SEQUENCE [LARGE SCALE GENOMIC DNA]</scope>
    <source>
        <strain evidence="12 13">IBT 18842</strain>
    </source>
</reference>
<dbReference type="GO" id="GO:0008061">
    <property type="term" value="F:chitin binding"/>
    <property type="evidence" value="ECO:0007669"/>
    <property type="project" value="InterPro"/>
</dbReference>
<evidence type="ECO:0000256" key="6">
    <source>
        <dbReference type="ARBA" id="ARBA00023295"/>
    </source>
</evidence>
<dbReference type="PROSITE" id="PS01095">
    <property type="entry name" value="GH18_1"/>
    <property type="match status" value="1"/>
</dbReference>
<dbReference type="PROSITE" id="PS51910">
    <property type="entry name" value="GH18_2"/>
    <property type="match status" value="1"/>
</dbReference>
<evidence type="ECO:0000256" key="8">
    <source>
        <dbReference type="RuleBase" id="RU000489"/>
    </source>
</evidence>
<comment type="similarity">
    <text evidence="9">Belongs to the glycosyl hydrolase 18 family.</text>
</comment>
<accession>A0A5N6TP32</accession>
<keyword evidence="7" id="KW-0624">Polysaccharide degradation</keyword>
<evidence type="ECO:0000256" key="7">
    <source>
        <dbReference type="ARBA" id="ARBA00023326"/>
    </source>
</evidence>
<evidence type="ECO:0000256" key="9">
    <source>
        <dbReference type="RuleBase" id="RU004453"/>
    </source>
</evidence>
<evidence type="ECO:0000256" key="5">
    <source>
        <dbReference type="ARBA" id="ARBA00023277"/>
    </source>
</evidence>
<keyword evidence="5" id="KW-0119">Carbohydrate metabolism</keyword>
<organism evidence="12 13">
    <name type="scientific">Aspergillus avenaceus</name>
    <dbReference type="NCBI Taxonomy" id="36643"/>
    <lineage>
        <taxon>Eukaryota</taxon>
        <taxon>Fungi</taxon>
        <taxon>Dikarya</taxon>
        <taxon>Ascomycota</taxon>
        <taxon>Pezizomycotina</taxon>
        <taxon>Eurotiomycetes</taxon>
        <taxon>Eurotiomycetidae</taxon>
        <taxon>Eurotiales</taxon>
        <taxon>Aspergillaceae</taxon>
        <taxon>Aspergillus</taxon>
        <taxon>Aspergillus subgen. Circumdati</taxon>
    </lineage>
</organism>
<dbReference type="EMBL" id="ML742175">
    <property type="protein sequence ID" value="KAE8148113.1"/>
    <property type="molecule type" value="Genomic_DNA"/>
</dbReference>
<dbReference type="AlphaFoldDB" id="A0A5N6TP32"/>
<evidence type="ECO:0000256" key="1">
    <source>
        <dbReference type="ARBA" id="ARBA00000822"/>
    </source>
</evidence>
<dbReference type="Pfam" id="PF00704">
    <property type="entry name" value="Glyco_hydro_18"/>
    <property type="match status" value="1"/>
</dbReference>
<evidence type="ECO:0000256" key="2">
    <source>
        <dbReference type="ARBA" id="ARBA00012729"/>
    </source>
</evidence>
<evidence type="ECO:0000256" key="4">
    <source>
        <dbReference type="ARBA" id="ARBA00023024"/>
    </source>
</evidence>
<sequence>MKLLQILSVVNAVAGFHFIGYVDEWHSKTLPEASSASALSHLVVAFAKSTFFNEPELNKTKPFTTSQELRSKYPSSKIMIAIGGWGDTNGLSDGAKDEASRKQYAKNVAAYVDHFGFDGVDIDWEYPGGNGDDYKKIPNEQKKGEIETYPLLLQAVREALPKDKVLSIAVPGRKPDMIAYTKEQSGKIWESVDHVNIMSYDLMNRRDAVTAHHSSVQGSLEVVKRYKELGLDGKKINLGFAFYAKFFETQPNCTEAKPLGCPVAVLEDPATGADTERSGAVTFEKEPFAKPEVLKSWETAKGAAKADDVAGGQYAYDPATHYFWTWDTPTFMERKFKDIVDAEGLGGVFVWSLGEDSAAWDHLKVLNDGAAKRRN</sequence>
<name>A0A5N6TP32_ASPAV</name>
<dbReference type="PANTHER" id="PTHR11177:SF337">
    <property type="entry name" value="CHITINASE"/>
    <property type="match status" value="1"/>
</dbReference>
<dbReference type="OrthoDB" id="73875at2759"/>
<evidence type="ECO:0000259" key="11">
    <source>
        <dbReference type="PROSITE" id="PS51910"/>
    </source>
</evidence>
<dbReference type="GO" id="GO:0005576">
    <property type="term" value="C:extracellular region"/>
    <property type="evidence" value="ECO:0007669"/>
    <property type="project" value="TreeGrafter"/>
</dbReference>
<dbReference type="InterPro" id="IPR011583">
    <property type="entry name" value="Chitinase_II/V-like_cat"/>
</dbReference>
<comment type="catalytic activity">
    <reaction evidence="1">
        <text>Random endo-hydrolysis of N-acetyl-beta-D-glucosaminide (1-&gt;4)-beta-linkages in chitin and chitodextrins.</text>
        <dbReference type="EC" id="3.2.1.14"/>
    </reaction>
</comment>
<feature type="signal peptide" evidence="10">
    <location>
        <begin position="1"/>
        <end position="15"/>
    </location>
</feature>
<evidence type="ECO:0000256" key="3">
    <source>
        <dbReference type="ARBA" id="ARBA00022801"/>
    </source>
</evidence>
<dbReference type="Gene3D" id="3.20.20.80">
    <property type="entry name" value="Glycosidases"/>
    <property type="match status" value="1"/>
</dbReference>
<dbReference type="PANTHER" id="PTHR11177">
    <property type="entry name" value="CHITINASE"/>
    <property type="match status" value="1"/>
</dbReference>
<protein>
    <recommendedName>
        <fullName evidence="2">chitinase</fullName>
        <ecNumber evidence="2">3.2.1.14</ecNumber>
    </recommendedName>
</protein>
<dbReference type="GO" id="GO:0008843">
    <property type="term" value="F:endochitinase activity"/>
    <property type="evidence" value="ECO:0007669"/>
    <property type="project" value="UniProtKB-EC"/>
</dbReference>
<dbReference type="SMART" id="SM00636">
    <property type="entry name" value="Glyco_18"/>
    <property type="match status" value="1"/>
</dbReference>
<dbReference type="EC" id="3.2.1.14" evidence="2"/>
<proteinExistence type="inferred from homology"/>
<keyword evidence="13" id="KW-1185">Reference proteome</keyword>
<keyword evidence="3 8" id="KW-0378">Hydrolase</keyword>
<dbReference type="InterPro" id="IPR050314">
    <property type="entry name" value="Glycosyl_Hydrlase_18"/>
</dbReference>
<keyword evidence="10" id="KW-0732">Signal</keyword>